<feature type="compositionally biased region" description="Basic residues" evidence="1">
    <location>
        <begin position="7"/>
        <end position="20"/>
    </location>
</feature>
<dbReference type="Proteomes" id="UP001168877">
    <property type="component" value="Unassembled WGS sequence"/>
</dbReference>
<organism evidence="2 3">
    <name type="scientific">Acer saccharum</name>
    <name type="common">Sugar maple</name>
    <dbReference type="NCBI Taxonomy" id="4024"/>
    <lineage>
        <taxon>Eukaryota</taxon>
        <taxon>Viridiplantae</taxon>
        <taxon>Streptophyta</taxon>
        <taxon>Embryophyta</taxon>
        <taxon>Tracheophyta</taxon>
        <taxon>Spermatophyta</taxon>
        <taxon>Magnoliopsida</taxon>
        <taxon>eudicotyledons</taxon>
        <taxon>Gunneridae</taxon>
        <taxon>Pentapetalae</taxon>
        <taxon>rosids</taxon>
        <taxon>malvids</taxon>
        <taxon>Sapindales</taxon>
        <taxon>Sapindaceae</taxon>
        <taxon>Hippocastanoideae</taxon>
        <taxon>Acereae</taxon>
        <taxon>Acer</taxon>
    </lineage>
</organism>
<dbReference type="PANTHER" id="PTHR37260">
    <property type="entry name" value="PHOSPHORELAY PROTEIN"/>
    <property type="match status" value="1"/>
</dbReference>
<feature type="region of interest" description="Disordered" evidence="1">
    <location>
        <begin position="305"/>
        <end position="334"/>
    </location>
</feature>
<keyword evidence="3" id="KW-1185">Reference proteome</keyword>
<dbReference type="EMBL" id="JAUESC010000381">
    <property type="protein sequence ID" value="KAK0590136.1"/>
    <property type="molecule type" value="Genomic_DNA"/>
</dbReference>
<dbReference type="AlphaFoldDB" id="A0AA39SCI3"/>
<feature type="compositionally biased region" description="Low complexity" evidence="1">
    <location>
        <begin position="363"/>
        <end position="378"/>
    </location>
</feature>
<dbReference type="PANTHER" id="PTHR37260:SF2">
    <property type="entry name" value="PROTEIN ECERIFERUM 16"/>
    <property type="match status" value="1"/>
</dbReference>
<evidence type="ECO:0000256" key="1">
    <source>
        <dbReference type="SAM" id="MobiDB-lite"/>
    </source>
</evidence>
<feature type="region of interest" description="Disordered" evidence="1">
    <location>
        <begin position="1"/>
        <end position="88"/>
    </location>
</feature>
<feature type="compositionally biased region" description="Polar residues" evidence="1">
    <location>
        <begin position="217"/>
        <end position="242"/>
    </location>
</feature>
<feature type="compositionally biased region" description="Polar residues" evidence="1">
    <location>
        <begin position="305"/>
        <end position="318"/>
    </location>
</feature>
<name>A0AA39SCI3_ACESA</name>
<accession>A0AA39SCI3</accession>
<evidence type="ECO:0000313" key="3">
    <source>
        <dbReference type="Proteomes" id="UP001168877"/>
    </source>
</evidence>
<proteinExistence type="predicted"/>
<gene>
    <name evidence="2" type="ORF">LWI29_023110</name>
</gene>
<feature type="compositionally biased region" description="Polar residues" evidence="1">
    <location>
        <begin position="21"/>
        <end position="39"/>
    </location>
</feature>
<reference evidence="2" key="2">
    <citation type="submission" date="2023-06" db="EMBL/GenBank/DDBJ databases">
        <authorList>
            <person name="Swenson N.G."/>
            <person name="Wegrzyn J.L."/>
            <person name="Mcevoy S.L."/>
        </authorList>
    </citation>
    <scope>NUCLEOTIDE SEQUENCE</scope>
    <source>
        <strain evidence="2">NS2018</strain>
        <tissue evidence="2">Leaf</tissue>
    </source>
</reference>
<feature type="region of interest" description="Disordered" evidence="1">
    <location>
        <begin position="354"/>
        <end position="379"/>
    </location>
</feature>
<reference evidence="2" key="1">
    <citation type="journal article" date="2022" name="Plant J.">
        <title>Strategies of tolerance reflected in two North American maple genomes.</title>
        <authorList>
            <person name="McEvoy S.L."/>
            <person name="Sezen U.U."/>
            <person name="Trouern-Trend A."/>
            <person name="McMahon S.M."/>
            <person name="Schaberg P.G."/>
            <person name="Yang J."/>
            <person name="Wegrzyn J.L."/>
            <person name="Swenson N.G."/>
        </authorList>
    </citation>
    <scope>NUCLEOTIDE SEQUENCE</scope>
    <source>
        <strain evidence="2">NS2018</strain>
    </source>
</reference>
<comment type="caution">
    <text evidence="2">The sequence shown here is derived from an EMBL/GenBank/DDBJ whole genome shotgun (WGS) entry which is preliminary data.</text>
</comment>
<dbReference type="InterPro" id="IPR053342">
    <property type="entry name" value="Exosome_cofactor/PTGS_suppr"/>
</dbReference>
<evidence type="ECO:0000313" key="2">
    <source>
        <dbReference type="EMBL" id="KAK0590136.1"/>
    </source>
</evidence>
<sequence length="393" mass="42750">MDAKALAKSKRAHSLNHKNKSYPNQKSKVPSVASDSAGRTTKPLGKQVGEKTRQSQRIAKLPSNLDRYEDEFDSDLENPSGDSTSQASDIIVPKSKGADYHHLIAEAQSQAQPLPQSQALSQSYSYSDSLHYMDDILSGGFIRGVSSMLSVRGERILSWAGDDNFVVEDKTTAMQEASFLSLNLNALAEQLANVDLSQRLFVEADLLSSEQGLEGSRASSNQESDQIQTTHESDSVANTSEDIASNEFSVKVEVVDTEFTSEQSRAQIKLPKFEAAVAEAELDTLLDSFSETKFFDSSNNNSSNTFTYSQQAGSTALPQVSKRGPDLPKTAPATASFDDVLDDLLQETSTLMNQNSLSQPSDVTAASHAQSSSSHTVTMSKELEDFDSWLDSF</sequence>
<protein>
    <submittedName>
        <fullName evidence="2">Uncharacterized protein</fullName>
    </submittedName>
</protein>
<feature type="region of interest" description="Disordered" evidence="1">
    <location>
        <begin position="212"/>
        <end position="242"/>
    </location>
</feature>